<proteinExistence type="predicted"/>
<organism evidence="1 2">
    <name type="scientific">Yanghanlia caeni</name>
    <dbReference type="NCBI Taxonomy" id="3064283"/>
    <lineage>
        <taxon>Bacteria</taxon>
        <taxon>Pseudomonadati</taxon>
        <taxon>Pseudomonadota</taxon>
        <taxon>Betaproteobacteria</taxon>
        <taxon>Burkholderiales</taxon>
        <taxon>Alcaligenaceae</taxon>
        <taxon>Yanghanlia</taxon>
    </lineage>
</organism>
<sequence>MRDTNAWSIRRPALRVGGIAATLLAAMPALCGPLSVSVTHARSDAGSIRCGLFDRSDTWRQEDRAMRAVAAPIHNATAHCDFGEVPEGDYAVAVFHAEHGETQIEYGFLGKPKQGVGFSNNPSIAFGAPDFEAARIRIGREPVNLEITLKY</sequence>
<gene>
    <name evidence="1" type="ORF">Q8947_09960</name>
</gene>
<reference evidence="1 2" key="1">
    <citation type="submission" date="2023-08" db="EMBL/GenBank/DDBJ databases">
        <title>Alcaligenaceae gen. nov., a novel taxon isolated from the sludge of Yixing Pesticide Factory.</title>
        <authorList>
            <person name="Ruan L."/>
        </authorList>
    </citation>
    <scope>NUCLEOTIDE SEQUENCE [LARGE SCALE GENOMIC DNA]</scope>
    <source>
        <strain evidence="1 2">LG-2</strain>
    </source>
</reference>
<evidence type="ECO:0000313" key="2">
    <source>
        <dbReference type="Proteomes" id="UP001232156"/>
    </source>
</evidence>
<dbReference type="Pfam" id="PF09912">
    <property type="entry name" value="DUF2141"/>
    <property type="match status" value="1"/>
</dbReference>
<protein>
    <submittedName>
        <fullName evidence="1">DUF2141 domain-containing protein</fullName>
    </submittedName>
</protein>
<dbReference type="InterPro" id="IPR018673">
    <property type="entry name" value="DUF2141"/>
</dbReference>
<dbReference type="EMBL" id="JAUZQE010000021">
    <property type="protein sequence ID" value="MDR4126305.1"/>
    <property type="molecule type" value="Genomic_DNA"/>
</dbReference>
<name>A0ABU1D7A2_9BURK</name>
<dbReference type="RefSeq" id="WP_165279750.1">
    <property type="nucleotide sequence ID" value="NZ_JAUZQE010000021.1"/>
</dbReference>
<accession>A0ABU1D7A2</accession>
<comment type="caution">
    <text evidence="1">The sequence shown here is derived from an EMBL/GenBank/DDBJ whole genome shotgun (WGS) entry which is preliminary data.</text>
</comment>
<dbReference type="Proteomes" id="UP001232156">
    <property type="component" value="Unassembled WGS sequence"/>
</dbReference>
<evidence type="ECO:0000313" key="1">
    <source>
        <dbReference type="EMBL" id="MDR4126305.1"/>
    </source>
</evidence>
<keyword evidence="2" id="KW-1185">Reference proteome</keyword>